<feature type="compositionally biased region" description="Polar residues" evidence="1">
    <location>
        <begin position="167"/>
        <end position="177"/>
    </location>
</feature>
<feature type="compositionally biased region" description="Basic and acidic residues" evidence="1">
    <location>
        <begin position="126"/>
        <end position="140"/>
    </location>
</feature>
<reference evidence="2 3" key="1">
    <citation type="journal article" date="2015" name="Fungal Genet. Biol.">
        <title>Evolution of novel wood decay mechanisms in Agaricales revealed by the genome sequences of Fistulina hepatica and Cylindrobasidium torrendii.</title>
        <authorList>
            <person name="Floudas D."/>
            <person name="Held B.W."/>
            <person name="Riley R."/>
            <person name="Nagy L.G."/>
            <person name="Koehler G."/>
            <person name="Ransdell A.S."/>
            <person name="Younus H."/>
            <person name="Chow J."/>
            <person name="Chiniquy J."/>
            <person name="Lipzen A."/>
            <person name="Tritt A."/>
            <person name="Sun H."/>
            <person name="Haridas S."/>
            <person name="LaButti K."/>
            <person name="Ohm R.A."/>
            <person name="Kues U."/>
            <person name="Blanchette R.A."/>
            <person name="Grigoriev I.V."/>
            <person name="Minto R.E."/>
            <person name="Hibbett D.S."/>
        </authorList>
    </citation>
    <scope>NUCLEOTIDE SEQUENCE [LARGE SCALE GENOMIC DNA]</scope>
    <source>
        <strain evidence="2 3">FP15055 ss-10</strain>
    </source>
</reference>
<organism evidence="2 3">
    <name type="scientific">Cylindrobasidium torrendii FP15055 ss-10</name>
    <dbReference type="NCBI Taxonomy" id="1314674"/>
    <lineage>
        <taxon>Eukaryota</taxon>
        <taxon>Fungi</taxon>
        <taxon>Dikarya</taxon>
        <taxon>Basidiomycota</taxon>
        <taxon>Agaricomycotina</taxon>
        <taxon>Agaricomycetes</taxon>
        <taxon>Agaricomycetidae</taxon>
        <taxon>Agaricales</taxon>
        <taxon>Marasmiineae</taxon>
        <taxon>Physalacriaceae</taxon>
        <taxon>Cylindrobasidium</taxon>
    </lineage>
</organism>
<accession>A0A0D7B9T7</accession>
<protein>
    <submittedName>
        <fullName evidence="2">Uncharacterized protein</fullName>
    </submittedName>
</protein>
<dbReference type="STRING" id="1314674.A0A0D7B9T7"/>
<feature type="region of interest" description="Disordered" evidence="1">
    <location>
        <begin position="249"/>
        <end position="276"/>
    </location>
</feature>
<dbReference type="EMBL" id="KN880538">
    <property type="protein sequence ID" value="KIY67005.1"/>
    <property type="molecule type" value="Genomic_DNA"/>
</dbReference>
<proteinExistence type="predicted"/>
<dbReference type="OrthoDB" id="3362250at2759"/>
<keyword evidence="3" id="KW-1185">Reference proteome</keyword>
<evidence type="ECO:0000313" key="2">
    <source>
        <dbReference type="EMBL" id="KIY67005.1"/>
    </source>
</evidence>
<sequence length="376" mass="40603">MTVTAPGHCSINLLRFTVSSSDVIEEDARVNVCEEKSERVIWFKERYLRDEEIVEHLIHNATRTVVWTIHRPTRGWYLRIRAPAFPSGAFVDLVPPRALPLHIPGDVPRPTSLRGGRRPGGSMGRAGREAWNDVEREARRAAGAGAEGSLEMRVRTRMPAPSRPPSMGSTASGSTELGSDDSHGEQLGAVCSFILAPHISEESAAPPAHRRQSSGWGLGVVWNTISRLLPKADNSFALRRVGAAQNKFGQAHDDTEGVQLEDGSGDTSLTDGLSRRLGPVHLPPSTSTLNLPSTATLNLSAGSYPSSLVGGPPPALLTFTDTTPVFSLQHGRFGLIEISKDEERVVGVETSFWVAVALAYADFLTERESYIAAASD</sequence>
<evidence type="ECO:0000256" key="1">
    <source>
        <dbReference type="SAM" id="MobiDB-lite"/>
    </source>
</evidence>
<feature type="region of interest" description="Disordered" evidence="1">
    <location>
        <begin position="105"/>
        <end position="183"/>
    </location>
</feature>
<dbReference type="AlphaFoldDB" id="A0A0D7B9T7"/>
<name>A0A0D7B9T7_9AGAR</name>
<evidence type="ECO:0000313" key="3">
    <source>
        <dbReference type="Proteomes" id="UP000054007"/>
    </source>
</evidence>
<dbReference type="Proteomes" id="UP000054007">
    <property type="component" value="Unassembled WGS sequence"/>
</dbReference>
<gene>
    <name evidence="2" type="ORF">CYLTODRAFT_422947</name>
</gene>